<dbReference type="RefSeq" id="WP_012229110.1">
    <property type="nucleotide sequence ID" value="NZ_HG422565.1"/>
</dbReference>
<dbReference type="GO" id="GO:0005085">
    <property type="term" value="F:guanyl-nucleotide exchange factor activity"/>
    <property type="evidence" value="ECO:0007669"/>
    <property type="project" value="TreeGrafter"/>
</dbReference>
<dbReference type="PANTHER" id="PTHR45982">
    <property type="entry name" value="REGULATOR OF CHROMOSOME CONDENSATION"/>
    <property type="match status" value="1"/>
</dbReference>
<gene>
    <name evidence="4" type="ORF">BN381_470014</name>
</gene>
<reference evidence="4 5" key="1">
    <citation type="journal article" date="2013" name="ISME J.">
        <title>Metabolic model for the filamentous 'Candidatus Microthrix parvicella' based on genomic and metagenomic analyses.</title>
        <authorList>
            <person name="Jon McIlroy S."/>
            <person name="Kristiansen R."/>
            <person name="Albertsen M."/>
            <person name="Michael Karst S."/>
            <person name="Rossetti S."/>
            <person name="Lund Nielsen J."/>
            <person name="Tandoi V."/>
            <person name="James Seviour R."/>
            <person name="Nielsen P.H."/>
        </authorList>
    </citation>
    <scope>NUCLEOTIDE SEQUENCE [LARGE SCALE GENOMIC DNA]</scope>
    <source>
        <strain evidence="4 5">RN1</strain>
    </source>
</reference>
<keyword evidence="1" id="KW-0344">Guanine-nucleotide releasing factor</keyword>
<accession>R4Z1P7</accession>
<proteinExistence type="predicted"/>
<protein>
    <recommendedName>
        <fullName evidence="3">SLH domain-containing protein</fullName>
    </recommendedName>
</protein>
<dbReference type="PROSITE" id="PS50012">
    <property type="entry name" value="RCC1_3"/>
    <property type="match status" value="6"/>
</dbReference>
<dbReference type="PANTHER" id="PTHR45982:SF1">
    <property type="entry name" value="REGULATOR OF CHROMOSOME CONDENSATION"/>
    <property type="match status" value="1"/>
</dbReference>
<dbReference type="InterPro" id="IPR001119">
    <property type="entry name" value="SLH_dom"/>
</dbReference>
<dbReference type="eggNOG" id="COG1404">
    <property type="taxonomic scope" value="Bacteria"/>
</dbReference>
<dbReference type="EMBL" id="CANL01000042">
    <property type="protein sequence ID" value="CCM64809.1"/>
    <property type="molecule type" value="Genomic_DNA"/>
</dbReference>
<evidence type="ECO:0000256" key="2">
    <source>
        <dbReference type="ARBA" id="ARBA00022737"/>
    </source>
</evidence>
<dbReference type="Pfam" id="PF00395">
    <property type="entry name" value="SLH"/>
    <property type="match status" value="3"/>
</dbReference>
<evidence type="ECO:0000313" key="4">
    <source>
        <dbReference type="EMBL" id="CCM64809.1"/>
    </source>
</evidence>
<sequence>MNRLVRVRLVAGWLLVMGVVAALGVPAGAQNSPPPDTPHAGDVASASCVAPAPHGFTDVPANSYYNVAVGWLVEAGITSGTVPGKYSPNSPVTRAQMALFLWHSADSPAPAGNHGFTDIPANSYYGDAVSWLVEAGITAGTSAGKYSPNRAVTRAQMAVFLWSAAGSPAPIGTHGFSDVVASSYYETAVTWLVEQQITSGTSPGKFSPSNPVTRAQMAVFLWHSACPIPAPTPPIAAGDLHSCALKHDAGTVSCWGSNTDGQLGDGTNANRSTPTTVPGLTGVTAITAGPYYSCALKQGGTVSCWGSNSSGQLGDGSTTDRLTPTPVPGLTDVTAITAGKWHACALKQGGTVSCWGYNYYGQLGDGSNWDRLTPTPVAGLADVTAITAGYVSSCALKRNGTTACWGANEHGQLGDGTITNRLTPTTVPGLTDVTAITAGKWHACALKQGGTVSCWGYNYDGQLGDGSTTDRLTPTPVTGLTDVTAITAGYVHSCALNDNGTAACWGDNGWGELGDSTTTDRLTPTPVTGLTDVTAITAGYVHSCALNDDGTAACWGDNSWGELGDGTTTSRLSPTQVLGF</sequence>
<dbReference type="Gene3D" id="2.130.10.30">
    <property type="entry name" value="Regulator of chromosome condensation 1/beta-lactamase-inhibitor protein II"/>
    <property type="match status" value="2"/>
</dbReference>
<evidence type="ECO:0000259" key="3">
    <source>
        <dbReference type="PROSITE" id="PS51272"/>
    </source>
</evidence>
<dbReference type="HOGENOM" id="CLU_005210_8_1_11"/>
<dbReference type="SUPFAM" id="SSF50985">
    <property type="entry name" value="RCC1/BLIP-II"/>
    <property type="match status" value="1"/>
</dbReference>
<comment type="caution">
    <text evidence="4">The sequence shown here is derived from an EMBL/GenBank/DDBJ whole genome shotgun (WGS) entry which is preliminary data.</text>
</comment>
<evidence type="ECO:0000313" key="5">
    <source>
        <dbReference type="Proteomes" id="UP000018291"/>
    </source>
</evidence>
<dbReference type="InterPro" id="IPR000408">
    <property type="entry name" value="Reg_chr_condens"/>
</dbReference>
<dbReference type="eggNOG" id="COG5184">
    <property type="taxonomic scope" value="Bacteria"/>
</dbReference>
<dbReference type="Proteomes" id="UP000018291">
    <property type="component" value="Unassembled WGS sequence"/>
</dbReference>
<organism evidence="4 5">
    <name type="scientific">Candidatus Neomicrothrix parvicella RN1</name>
    <dbReference type="NCBI Taxonomy" id="1229780"/>
    <lineage>
        <taxon>Bacteria</taxon>
        <taxon>Bacillati</taxon>
        <taxon>Actinomycetota</taxon>
        <taxon>Acidimicrobiia</taxon>
        <taxon>Acidimicrobiales</taxon>
        <taxon>Microthrixaceae</taxon>
        <taxon>Candidatus Neomicrothrix</taxon>
    </lineage>
</organism>
<keyword evidence="2" id="KW-0677">Repeat</keyword>
<evidence type="ECO:0000256" key="1">
    <source>
        <dbReference type="ARBA" id="ARBA00022658"/>
    </source>
</evidence>
<dbReference type="Pfam" id="PF25390">
    <property type="entry name" value="WD40_RLD"/>
    <property type="match status" value="1"/>
</dbReference>
<dbReference type="PROSITE" id="PS51272">
    <property type="entry name" value="SLH"/>
    <property type="match status" value="3"/>
</dbReference>
<name>R4Z1P7_9ACTN</name>
<feature type="domain" description="SLH" evidence="3">
    <location>
        <begin position="176"/>
        <end position="235"/>
    </location>
</feature>
<dbReference type="AlphaFoldDB" id="R4Z1P7"/>
<dbReference type="PRINTS" id="PR00633">
    <property type="entry name" value="RCCNDNSATION"/>
</dbReference>
<dbReference type="InterPro" id="IPR051553">
    <property type="entry name" value="Ran_GTPase-activating"/>
</dbReference>
<feature type="domain" description="SLH" evidence="3">
    <location>
        <begin position="52"/>
        <end position="110"/>
    </location>
</feature>
<dbReference type="GO" id="GO:0005737">
    <property type="term" value="C:cytoplasm"/>
    <property type="evidence" value="ECO:0007669"/>
    <property type="project" value="TreeGrafter"/>
</dbReference>
<dbReference type="InterPro" id="IPR009091">
    <property type="entry name" value="RCC1/BLIP-II"/>
</dbReference>
<dbReference type="InterPro" id="IPR058923">
    <property type="entry name" value="RCC1-like_dom"/>
</dbReference>
<dbReference type="Pfam" id="PF00415">
    <property type="entry name" value="RCC1"/>
    <property type="match status" value="1"/>
</dbReference>
<dbReference type="STRING" id="1229780.BN381_470014"/>
<keyword evidence="5" id="KW-1185">Reference proteome</keyword>
<feature type="domain" description="SLH" evidence="3">
    <location>
        <begin position="112"/>
        <end position="175"/>
    </location>
</feature>